<keyword evidence="9" id="KW-1185">Reference proteome</keyword>
<dbReference type="Gene3D" id="3.30.2010.10">
    <property type="entry name" value="Metalloproteases ('zincins'), catalytic domain"/>
    <property type="match status" value="1"/>
</dbReference>
<dbReference type="Proteomes" id="UP000094291">
    <property type="component" value="Unassembled WGS sequence"/>
</dbReference>
<evidence type="ECO:0000313" key="8">
    <source>
        <dbReference type="EMBL" id="ODC05561.1"/>
    </source>
</evidence>
<evidence type="ECO:0000256" key="3">
    <source>
        <dbReference type="ARBA" id="ARBA00022801"/>
    </source>
</evidence>
<evidence type="ECO:0000256" key="5">
    <source>
        <dbReference type="ARBA" id="ARBA00023049"/>
    </source>
</evidence>
<reference evidence="8 9" key="1">
    <citation type="submission" date="2016-08" db="EMBL/GenBank/DDBJ databases">
        <authorList>
            <person name="Seilhamer J.J."/>
        </authorList>
    </citation>
    <scope>NUCLEOTIDE SEQUENCE [LARGE SCALE GENOMIC DNA]</scope>
    <source>
        <strain evidence="8 9">PH27A</strain>
    </source>
</reference>
<dbReference type="EMBL" id="MDTQ01000001">
    <property type="protein sequence ID" value="ODC05561.1"/>
    <property type="molecule type" value="Genomic_DNA"/>
</dbReference>
<keyword evidence="2" id="KW-0479">Metal-binding</keyword>
<evidence type="ECO:0000313" key="9">
    <source>
        <dbReference type="Proteomes" id="UP000094291"/>
    </source>
</evidence>
<dbReference type="PANTHER" id="PTHR22726">
    <property type="entry name" value="METALLOENDOPEPTIDASE OMA1"/>
    <property type="match status" value="1"/>
</dbReference>
<proteinExistence type="inferred from homology"/>
<evidence type="ECO:0000256" key="1">
    <source>
        <dbReference type="ARBA" id="ARBA00022670"/>
    </source>
</evidence>
<comment type="cofactor">
    <cofactor evidence="6">
        <name>Zn(2+)</name>
        <dbReference type="ChEBI" id="CHEBI:29105"/>
    </cofactor>
    <text evidence="6">Binds 1 zinc ion per subunit.</text>
</comment>
<dbReference type="InterPro" id="IPR001915">
    <property type="entry name" value="Peptidase_M48"/>
</dbReference>
<dbReference type="PANTHER" id="PTHR22726:SF24">
    <property type="entry name" value="M48 FAMILY METALLOPEPTIDASE"/>
    <property type="match status" value="1"/>
</dbReference>
<comment type="caution">
    <text evidence="8">The sequence shown here is derived from an EMBL/GenBank/DDBJ whole genome shotgun (WGS) entry which is preliminary data.</text>
</comment>
<gene>
    <name evidence="8" type="ORF">BFW38_17320</name>
</gene>
<feature type="domain" description="Peptidase M48" evidence="7">
    <location>
        <begin position="56"/>
        <end position="237"/>
    </location>
</feature>
<protein>
    <submittedName>
        <fullName evidence="8">Peptidase</fullName>
    </submittedName>
</protein>
<dbReference type="AlphaFoldDB" id="A0A1E2VF03"/>
<dbReference type="GO" id="GO:0051603">
    <property type="term" value="P:proteolysis involved in protein catabolic process"/>
    <property type="evidence" value="ECO:0007669"/>
    <property type="project" value="TreeGrafter"/>
</dbReference>
<dbReference type="InterPro" id="IPR051156">
    <property type="entry name" value="Mito/Outer_Membr_Metalloprot"/>
</dbReference>
<dbReference type="GO" id="GO:0046872">
    <property type="term" value="F:metal ion binding"/>
    <property type="evidence" value="ECO:0007669"/>
    <property type="project" value="UniProtKB-KW"/>
</dbReference>
<keyword evidence="5 6" id="KW-0482">Metalloprotease</keyword>
<dbReference type="GO" id="GO:0016020">
    <property type="term" value="C:membrane"/>
    <property type="evidence" value="ECO:0007669"/>
    <property type="project" value="TreeGrafter"/>
</dbReference>
<dbReference type="GO" id="GO:0004222">
    <property type="term" value="F:metalloendopeptidase activity"/>
    <property type="evidence" value="ECO:0007669"/>
    <property type="project" value="InterPro"/>
</dbReference>
<evidence type="ECO:0000256" key="2">
    <source>
        <dbReference type="ARBA" id="ARBA00022723"/>
    </source>
</evidence>
<dbReference type="CDD" id="cd07331">
    <property type="entry name" value="M48C_Oma1_like"/>
    <property type="match status" value="1"/>
</dbReference>
<keyword evidence="4 6" id="KW-0862">Zinc</keyword>
<keyword evidence="1 6" id="KW-0645">Protease</keyword>
<organism evidence="8 9">
    <name type="scientific">Terasakiispira papahanaumokuakeensis</name>
    <dbReference type="NCBI Taxonomy" id="197479"/>
    <lineage>
        <taxon>Bacteria</taxon>
        <taxon>Pseudomonadati</taxon>
        <taxon>Pseudomonadota</taxon>
        <taxon>Gammaproteobacteria</taxon>
        <taxon>Oceanospirillales</taxon>
        <taxon>Terasakiispira</taxon>
    </lineage>
</organism>
<sequence>MLAILLVSAFLSGCSVSPTGRNQLTLYSEDTMAQQGSQSFEEMKQQLPISQDTKINRNVQCVAEALLKTAELKPVEWEIVVFDQPDTVNAFALPGRKIGVYTGLLDVAKTDDQLAAVVGHEIGHVLAHHGNERVSTTMITQAGLAILLIGLQTQDMNSPELTAALTGGAQIGIILPFSRAHESEADTIGLLLMARAGFDPKASVVLWQNMSQAGGDGPPQFLSTHPSNESRIEGLESHMDEAMALYREAAHHPQCPAR</sequence>
<evidence type="ECO:0000259" key="7">
    <source>
        <dbReference type="Pfam" id="PF01435"/>
    </source>
</evidence>
<accession>A0A1E2VF03</accession>
<dbReference type="Pfam" id="PF01435">
    <property type="entry name" value="Peptidase_M48"/>
    <property type="match status" value="1"/>
</dbReference>
<evidence type="ECO:0000256" key="4">
    <source>
        <dbReference type="ARBA" id="ARBA00022833"/>
    </source>
</evidence>
<dbReference type="STRING" id="197479.BFW38_17320"/>
<comment type="similarity">
    <text evidence="6">Belongs to the peptidase M48 family.</text>
</comment>
<evidence type="ECO:0000256" key="6">
    <source>
        <dbReference type="RuleBase" id="RU003983"/>
    </source>
</evidence>
<name>A0A1E2VF03_9GAMM</name>
<keyword evidence="3 6" id="KW-0378">Hydrolase</keyword>